<keyword evidence="18" id="KW-0739">Sodium transport</keyword>
<evidence type="ECO:0000256" key="16">
    <source>
        <dbReference type="ARBA" id="ARBA00023136"/>
    </source>
</evidence>
<dbReference type="SMART" id="SM00237">
    <property type="entry name" value="Calx_beta"/>
    <property type="match status" value="2"/>
</dbReference>
<evidence type="ECO:0000313" key="24">
    <source>
        <dbReference type="Proteomes" id="UP000076858"/>
    </source>
</evidence>
<keyword evidence="4" id="KW-0050">Antiport</keyword>
<evidence type="ECO:0000256" key="15">
    <source>
        <dbReference type="ARBA" id="ARBA00023065"/>
    </source>
</evidence>
<evidence type="ECO:0000256" key="5">
    <source>
        <dbReference type="ARBA" id="ARBA00022475"/>
    </source>
</evidence>
<dbReference type="Gene3D" id="1.20.1420.30">
    <property type="entry name" value="NCX, central ion-binding region"/>
    <property type="match status" value="2"/>
</dbReference>
<dbReference type="GO" id="GO:0005516">
    <property type="term" value="F:calmodulin binding"/>
    <property type="evidence" value="ECO:0007669"/>
    <property type="project" value="UniProtKB-KW"/>
</dbReference>
<evidence type="ECO:0000256" key="13">
    <source>
        <dbReference type="ARBA" id="ARBA00022989"/>
    </source>
</evidence>
<comment type="subcellular location">
    <subcellularLocation>
        <location evidence="1">Cell membrane</location>
        <topology evidence="1">Multi-pass membrane protein</topology>
    </subcellularLocation>
</comment>
<dbReference type="AlphaFoldDB" id="A0A162CJD3"/>
<dbReference type="InterPro" id="IPR038081">
    <property type="entry name" value="CalX-like_sf"/>
</dbReference>
<keyword evidence="6" id="KW-0109">Calcium transport</keyword>
<dbReference type="InterPro" id="IPR051171">
    <property type="entry name" value="CaCA"/>
</dbReference>
<feature type="transmembrane region" description="Helical" evidence="21">
    <location>
        <begin position="242"/>
        <end position="262"/>
    </location>
</feature>
<dbReference type="GO" id="GO:0046872">
    <property type="term" value="F:metal ion binding"/>
    <property type="evidence" value="ECO:0007669"/>
    <property type="project" value="UniProtKB-KW"/>
</dbReference>
<feature type="compositionally biased region" description="Low complexity" evidence="20">
    <location>
        <begin position="527"/>
        <end position="536"/>
    </location>
</feature>
<keyword evidence="11" id="KW-0106">Calcium</keyword>
<dbReference type="PANTHER" id="PTHR11878:SF65">
    <property type="entry name" value="NA_CA-EXCHANGE PROTEIN, ISOFORM G"/>
    <property type="match status" value="1"/>
</dbReference>
<evidence type="ECO:0000256" key="18">
    <source>
        <dbReference type="ARBA" id="ARBA00023201"/>
    </source>
</evidence>
<dbReference type="GO" id="GO:0098703">
    <property type="term" value="P:calcium ion import across plasma membrane"/>
    <property type="evidence" value="ECO:0007669"/>
    <property type="project" value="TreeGrafter"/>
</dbReference>
<feature type="transmembrane region" description="Helical" evidence="21">
    <location>
        <begin position="180"/>
        <end position="201"/>
    </location>
</feature>
<evidence type="ECO:0000256" key="8">
    <source>
        <dbReference type="ARBA" id="ARBA00022723"/>
    </source>
</evidence>
<feature type="domain" description="Calx-beta" evidence="22">
    <location>
        <begin position="598"/>
        <end position="697"/>
    </location>
</feature>
<keyword evidence="16 21" id="KW-0472">Membrane</keyword>
<keyword evidence="7 21" id="KW-0812">Transmembrane</keyword>
<evidence type="ECO:0000256" key="2">
    <source>
        <dbReference type="ARBA" id="ARBA00007489"/>
    </source>
</evidence>
<evidence type="ECO:0000256" key="10">
    <source>
        <dbReference type="ARBA" id="ARBA00022737"/>
    </source>
</evidence>
<dbReference type="EMBL" id="LRGB01000704">
    <property type="protein sequence ID" value="KZS16502.1"/>
    <property type="molecule type" value="Genomic_DNA"/>
</dbReference>
<feature type="domain" description="Calx-beta" evidence="22">
    <location>
        <begin position="416"/>
        <end position="514"/>
    </location>
</feature>
<dbReference type="OrthoDB" id="418484at2759"/>
<evidence type="ECO:0000256" key="6">
    <source>
        <dbReference type="ARBA" id="ARBA00022568"/>
    </source>
</evidence>
<keyword evidence="10" id="KW-0677">Repeat</keyword>
<keyword evidence="14" id="KW-0915">Sodium</keyword>
<evidence type="ECO:0000256" key="17">
    <source>
        <dbReference type="ARBA" id="ARBA00023180"/>
    </source>
</evidence>
<keyword evidence="12" id="KW-0112">Calmodulin-binding</keyword>
<evidence type="ECO:0000259" key="22">
    <source>
        <dbReference type="SMART" id="SM00237"/>
    </source>
</evidence>
<feature type="region of interest" description="Disordered" evidence="20">
    <location>
        <begin position="519"/>
        <end position="538"/>
    </location>
</feature>
<dbReference type="FunFam" id="1.20.1420.30:FF:000001">
    <property type="entry name" value="sodium/calcium exchanger 1 isoform X1"/>
    <property type="match status" value="1"/>
</dbReference>
<dbReference type="InterPro" id="IPR003644">
    <property type="entry name" value="Calx_beta"/>
</dbReference>
<evidence type="ECO:0000256" key="7">
    <source>
        <dbReference type="ARBA" id="ARBA00022692"/>
    </source>
</evidence>
<proteinExistence type="inferred from homology"/>
<dbReference type="InterPro" id="IPR032452">
    <property type="entry name" value="Na_Ca_Ex_C-exten"/>
</dbReference>
<evidence type="ECO:0000256" key="1">
    <source>
        <dbReference type="ARBA" id="ARBA00004651"/>
    </source>
</evidence>
<evidence type="ECO:0000256" key="19">
    <source>
        <dbReference type="ARBA" id="ARBA00033667"/>
    </source>
</evidence>
<feature type="transmembrane region" description="Helical" evidence="21">
    <location>
        <begin position="88"/>
        <end position="106"/>
    </location>
</feature>
<keyword evidence="13 21" id="KW-1133">Transmembrane helix</keyword>
<comment type="catalytic activity">
    <reaction evidence="19">
        <text>Ca(2+)(in) + 3 Na(+)(out) = Ca(2+)(out) + 3 Na(+)(in)</text>
        <dbReference type="Rhea" id="RHEA:69955"/>
        <dbReference type="ChEBI" id="CHEBI:29101"/>
        <dbReference type="ChEBI" id="CHEBI:29108"/>
    </reaction>
</comment>
<dbReference type="SUPFAM" id="SSF141072">
    <property type="entry name" value="CalX-like"/>
    <property type="match status" value="2"/>
</dbReference>
<dbReference type="NCBIfam" id="TIGR00845">
    <property type="entry name" value="caca"/>
    <property type="match status" value="1"/>
</dbReference>
<dbReference type="InterPro" id="IPR004837">
    <property type="entry name" value="NaCa_Exmemb"/>
</dbReference>
<dbReference type="Proteomes" id="UP000076858">
    <property type="component" value="Unassembled WGS sequence"/>
</dbReference>
<evidence type="ECO:0000256" key="3">
    <source>
        <dbReference type="ARBA" id="ARBA00022448"/>
    </source>
</evidence>
<feature type="transmembrane region" description="Helical" evidence="21">
    <location>
        <begin position="986"/>
        <end position="1006"/>
    </location>
</feature>
<comment type="caution">
    <text evidence="23">The sequence shown here is derived from an EMBL/GenBank/DDBJ whole genome shotgun (WGS) entry which is preliminary data.</text>
</comment>
<dbReference type="GO" id="GO:0042383">
    <property type="term" value="C:sarcolemma"/>
    <property type="evidence" value="ECO:0007669"/>
    <property type="project" value="TreeGrafter"/>
</dbReference>
<name>A0A162CJD3_9CRUS</name>
<protein>
    <submittedName>
        <fullName evidence="23">Na/Ca-exchange protein</fullName>
    </submittedName>
</protein>
<dbReference type="InterPro" id="IPR044880">
    <property type="entry name" value="NCX_ion-bd_dom_sf"/>
</dbReference>
<keyword evidence="9" id="KW-0732">Signal</keyword>
<gene>
    <name evidence="23" type="ORF">APZ42_017733</name>
</gene>
<keyword evidence="15" id="KW-0406">Ion transport</keyword>
<dbReference type="GO" id="GO:0005432">
    <property type="term" value="F:calcium:sodium antiporter activity"/>
    <property type="evidence" value="ECO:0007669"/>
    <property type="project" value="InterPro"/>
</dbReference>
<dbReference type="Gene3D" id="2.60.40.2030">
    <property type="match status" value="2"/>
</dbReference>
<dbReference type="GO" id="GO:0098794">
    <property type="term" value="C:postsynapse"/>
    <property type="evidence" value="ECO:0007669"/>
    <property type="project" value="TreeGrafter"/>
</dbReference>
<dbReference type="PANTHER" id="PTHR11878">
    <property type="entry name" value="SODIUM/CALCIUM EXCHANGER"/>
    <property type="match status" value="1"/>
</dbReference>
<dbReference type="Pfam" id="PF03160">
    <property type="entry name" value="Calx-beta"/>
    <property type="match status" value="2"/>
</dbReference>
<dbReference type="GO" id="GO:0007154">
    <property type="term" value="P:cell communication"/>
    <property type="evidence" value="ECO:0007669"/>
    <property type="project" value="InterPro"/>
</dbReference>
<keyword evidence="17" id="KW-0325">Glycoprotein</keyword>
<accession>A0A162CJD3</accession>
<feature type="transmembrane region" description="Helical" evidence="21">
    <location>
        <begin position="213"/>
        <end position="236"/>
    </location>
</feature>
<comment type="similarity">
    <text evidence="2">Belongs to the Ca(2+):cation antiporter (CaCA) (TC 2.A.19) family. SLC8 subfamily.</text>
</comment>
<dbReference type="STRING" id="35525.A0A162CJD3"/>
<evidence type="ECO:0000313" key="23">
    <source>
        <dbReference type="EMBL" id="KZS16502.1"/>
    </source>
</evidence>
<evidence type="ECO:0000256" key="11">
    <source>
        <dbReference type="ARBA" id="ARBA00022837"/>
    </source>
</evidence>
<keyword evidence="3" id="KW-0813">Transport</keyword>
<dbReference type="Pfam" id="PF16494">
    <property type="entry name" value="Na_Ca_ex_C"/>
    <property type="match status" value="1"/>
</dbReference>
<evidence type="ECO:0000256" key="9">
    <source>
        <dbReference type="ARBA" id="ARBA00022729"/>
    </source>
</evidence>
<dbReference type="GO" id="GO:0030424">
    <property type="term" value="C:axon"/>
    <property type="evidence" value="ECO:0007669"/>
    <property type="project" value="TreeGrafter"/>
</dbReference>
<sequence>MDAIRKQSSGKMAERIQRRRPFTHKIIMAAVFVFCCLLDDVSASSSEMTWANSTKPAALEDGQCQDGLLIPMWRPYTNLSLGDRVARGLVYFIAMCYLFVGVSIVADRFMGAIETITSQEKEIRVKKPNGDVQIVVVRVWNETVANLSLMALGSSAPEILLSIIEVYAKNFEAGDLGPGTIVGSAAFNLFMIIGLCVYVIPDGQVRKIKHLRVFFVTATWSIFAYVWLYIILAVISAGVVEVWEGILTFLFFPMTILTAYIADRRLLFYKYISKQYRVNRRGVIVETEGFNQNDIEMASSSQKRDGPGGLMGIDNLGMKTFDEEEMNDDVREFEEHRREYIQLLRDLRKKHPDLDMRAIEALAREELANNGPKSRAFYRIQATRKLTGGSNLAKKAMDRAASDLSQVVTSPSVPDSRLGVPDGRIRIYFDPGHYTVMENVGEFAASVRRDGGDINQSVQVDYRTEDGSANAGTDYIAVQGTLTFLPGETLKTFNVCVIDDDVFEEDEHFYIRLSNARPTGTGGTGGRVSRSGSSLSNKYREAHSTPVNGELAGSMNLNVAAAAANGSSSATRSLSAPAIQQQAAANDVDVELVAPFLATVMILDDDHCGIFNLADKDVELVESVGTYDVKVLRWSGARGRVAVPYRTLEGTAKEGKDYETNVGEIIFENNEIEKYISLQILEEDSYEKDVLFYLEIEEPRQLGDTPTAESLTNLPAGGLSYDQKVSLLGRPKLGENTRLQIRVKESKEFKNTVDKLVQRANASLVVGSSSWKEQFIEAITVNPSDDEDEDGEAKMPSCGDYVLHFLTLFWKILFAFVPPTDRMNGWLCFCISIILIGVLTAIIGDVSSAFGCSVGLKDSVTAIAFVALGTSVPALQSRLRASTREALSCAIVLAGVMSEPMRLGGKKWRHSQTECRFCYSEFSHQIAFLVNFFVCVWKNLETSEKSLPLKFVHHVLDYVDMFASKVAAAQDQYADASVGNVTGSNAVNVFLGIGIAWSIAAIYRAWHGEAFVVPVGNLGFSVVLFCSTAMIALFVMMLRRSKLIGGELGGPRGYKIATSCLFVFLWLFYVLMSSLEAYGYIKGF</sequence>
<keyword evidence="5" id="KW-1003">Cell membrane</keyword>
<dbReference type="InterPro" id="IPR004836">
    <property type="entry name" value="Na_Ca_Ex"/>
</dbReference>
<dbReference type="Pfam" id="PF01699">
    <property type="entry name" value="Na_Ca_ex"/>
    <property type="match status" value="3"/>
</dbReference>
<evidence type="ECO:0000256" key="14">
    <source>
        <dbReference type="ARBA" id="ARBA00023053"/>
    </source>
</evidence>
<organism evidence="23 24">
    <name type="scientific">Daphnia magna</name>
    <dbReference type="NCBI Taxonomy" id="35525"/>
    <lineage>
        <taxon>Eukaryota</taxon>
        <taxon>Metazoa</taxon>
        <taxon>Ecdysozoa</taxon>
        <taxon>Arthropoda</taxon>
        <taxon>Crustacea</taxon>
        <taxon>Branchiopoda</taxon>
        <taxon>Diplostraca</taxon>
        <taxon>Cladocera</taxon>
        <taxon>Anomopoda</taxon>
        <taxon>Daphniidae</taxon>
        <taxon>Daphnia</taxon>
    </lineage>
</organism>
<evidence type="ECO:0000256" key="21">
    <source>
        <dbReference type="SAM" id="Phobius"/>
    </source>
</evidence>
<evidence type="ECO:0000256" key="12">
    <source>
        <dbReference type="ARBA" id="ARBA00022860"/>
    </source>
</evidence>
<keyword evidence="8" id="KW-0479">Metal-binding</keyword>
<feature type="transmembrane region" description="Helical" evidence="21">
    <location>
        <begin position="1018"/>
        <end position="1038"/>
    </location>
</feature>
<reference evidence="23 24" key="1">
    <citation type="submission" date="2016-03" db="EMBL/GenBank/DDBJ databases">
        <title>EvidentialGene: Evidence-directed Construction of Genes on Genomes.</title>
        <authorList>
            <person name="Gilbert D.G."/>
            <person name="Choi J.-H."/>
            <person name="Mockaitis K."/>
            <person name="Colbourne J."/>
            <person name="Pfrender M."/>
        </authorList>
    </citation>
    <scope>NUCLEOTIDE SEQUENCE [LARGE SCALE GENOMIC DNA]</scope>
    <source>
        <strain evidence="23 24">Xinb3</strain>
        <tissue evidence="23">Complete organism</tissue>
    </source>
</reference>
<feature type="transmembrane region" description="Helical" evidence="21">
    <location>
        <begin position="147"/>
        <end position="168"/>
    </location>
</feature>
<feature type="transmembrane region" description="Helical" evidence="21">
    <location>
        <begin position="1059"/>
        <end position="1081"/>
    </location>
</feature>
<dbReference type="PRINTS" id="PR01259">
    <property type="entry name" value="NACAEXCHNGR"/>
</dbReference>
<evidence type="ECO:0000256" key="4">
    <source>
        <dbReference type="ARBA" id="ARBA00022449"/>
    </source>
</evidence>
<evidence type="ECO:0000256" key="20">
    <source>
        <dbReference type="SAM" id="MobiDB-lite"/>
    </source>
</evidence>
<keyword evidence="24" id="KW-1185">Reference proteome</keyword>
<feature type="transmembrane region" description="Helical" evidence="21">
    <location>
        <begin position="823"/>
        <end position="843"/>
    </location>
</feature>